<evidence type="ECO:0000256" key="1">
    <source>
        <dbReference type="ARBA" id="ARBA00022723"/>
    </source>
</evidence>
<evidence type="ECO:0000256" key="3">
    <source>
        <dbReference type="ARBA" id="ARBA00022833"/>
    </source>
</evidence>
<dbReference type="GO" id="GO:0006357">
    <property type="term" value="P:regulation of transcription by RNA polymerase II"/>
    <property type="evidence" value="ECO:0007669"/>
    <property type="project" value="TreeGrafter"/>
</dbReference>
<dbReference type="InterPro" id="IPR053031">
    <property type="entry name" value="Cuticle_assoc_protein"/>
</dbReference>
<dbReference type="GO" id="GO:1990837">
    <property type="term" value="F:sequence-specific double-stranded DNA binding"/>
    <property type="evidence" value="ECO:0007669"/>
    <property type="project" value="TreeGrafter"/>
</dbReference>
<dbReference type="PANTHER" id="PTHR34396:SF27">
    <property type="entry name" value="OS08G0208700 PROTEIN"/>
    <property type="match status" value="1"/>
</dbReference>
<organism evidence="8 9">
    <name type="scientific">Chenopodium quinoa</name>
    <name type="common">Quinoa</name>
    <dbReference type="NCBI Taxonomy" id="63459"/>
    <lineage>
        <taxon>Eukaryota</taxon>
        <taxon>Viridiplantae</taxon>
        <taxon>Streptophyta</taxon>
        <taxon>Embryophyta</taxon>
        <taxon>Tracheophyta</taxon>
        <taxon>Spermatophyta</taxon>
        <taxon>Magnoliopsida</taxon>
        <taxon>eudicotyledons</taxon>
        <taxon>Gunneridae</taxon>
        <taxon>Pentapetalae</taxon>
        <taxon>Caryophyllales</taxon>
        <taxon>Chenopodiaceae</taxon>
        <taxon>Chenopodioideae</taxon>
        <taxon>Atripliceae</taxon>
        <taxon>Chenopodium</taxon>
    </lineage>
</organism>
<dbReference type="AlphaFoldDB" id="A0A803MLK3"/>
<dbReference type="GO" id="GO:0005634">
    <property type="term" value="C:nucleus"/>
    <property type="evidence" value="ECO:0007669"/>
    <property type="project" value="TreeGrafter"/>
</dbReference>
<feature type="domain" description="Protein kinase" evidence="6">
    <location>
        <begin position="51"/>
        <end position="308"/>
    </location>
</feature>
<dbReference type="Pfam" id="PF07714">
    <property type="entry name" value="PK_Tyr_Ser-Thr"/>
    <property type="match status" value="1"/>
</dbReference>
<evidence type="ECO:0000256" key="4">
    <source>
        <dbReference type="PROSITE-ProRule" id="PRU00027"/>
    </source>
</evidence>
<sequence length="308" mass="34510">MASMRNIIDREYSVRVGGASKSSLFGDCVCLLSMFPLDAVHGETTDMNRTLIALYLVGQGAYGPVYKAQMSTGEIVAVKVLATDSKQGEREFETEVKLLGRLHHRNLLNLLGYCTEKGKNMLIYATMSNTDNSSVPMDDESEVGNENATTKSTKVGDKRKSEYWNHFWDFRDPVTKKIVQVKCKYCEKMLTGNTNNGTSSLKKHLGACSKYPPNVDKKQKLISVYKSPESDATIVSNWKFDETACRLGLARMVIVDEQPFSIVEREGFRASNVCIDIERFLEDVQKYEEELDGSDTGITQVNEFVGNN</sequence>
<evidence type="ECO:0000256" key="2">
    <source>
        <dbReference type="ARBA" id="ARBA00022771"/>
    </source>
</evidence>
<dbReference type="PROSITE" id="PS50011">
    <property type="entry name" value="PROTEIN_KINASE_DOM"/>
    <property type="match status" value="1"/>
</dbReference>
<dbReference type="GO" id="GO:0004713">
    <property type="term" value="F:protein tyrosine kinase activity"/>
    <property type="evidence" value="ECO:0007669"/>
    <property type="project" value="InterPro"/>
</dbReference>
<keyword evidence="2 4" id="KW-0863">Zinc-finger</keyword>
<dbReference type="Proteomes" id="UP000596660">
    <property type="component" value="Unplaced"/>
</dbReference>
<dbReference type="InterPro" id="IPR011009">
    <property type="entry name" value="Kinase-like_dom_sf"/>
</dbReference>
<dbReference type="SMART" id="SM00219">
    <property type="entry name" value="TyrKc"/>
    <property type="match status" value="1"/>
</dbReference>
<dbReference type="Gene3D" id="3.30.200.20">
    <property type="entry name" value="Phosphorylase Kinase, domain 1"/>
    <property type="match status" value="1"/>
</dbReference>
<dbReference type="Gramene" id="AUR62031815-RA">
    <property type="protein sequence ID" value="AUR62031815-RA:cds"/>
    <property type="gene ID" value="AUR62031815"/>
</dbReference>
<dbReference type="GO" id="GO:0008270">
    <property type="term" value="F:zinc ion binding"/>
    <property type="evidence" value="ECO:0007669"/>
    <property type="project" value="UniProtKB-KW"/>
</dbReference>
<feature type="compositionally biased region" description="Polar residues" evidence="5">
    <location>
        <begin position="144"/>
        <end position="153"/>
    </location>
</feature>
<dbReference type="InterPro" id="IPR003656">
    <property type="entry name" value="Znf_BED"/>
</dbReference>
<keyword evidence="3" id="KW-0862">Zinc</keyword>
<reference evidence="8" key="1">
    <citation type="journal article" date="2017" name="Nature">
        <title>The genome of Chenopodium quinoa.</title>
        <authorList>
            <person name="Jarvis D.E."/>
            <person name="Ho Y.S."/>
            <person name="Lightfoot D.J."/>
            <person name="Schmoeckel S.M."/>
            <person name="Li B."/>
            <person name="Borm T.J.A."/>
            <person name="Ohyanagi H."/>
            <person name="Mineta K."/>
            <person name="Michell C.T."/>
            <person name="Saber N."/>
            <person name="Kharbatia N.M."/>
            <person name="Rupper R.R."/>
            <person name="Sharp A.R."/>
            <person name="Dally N."/>
            <person name="Boughton B.A."/>
            <person name="Woo Y.H."/>
            <person name="Gao G."/>
            <person name="Schijlen E.G.W.M."/>
            <person name="Guo X."/>
            <person name="Momin A.A."/>
            <person name="Negrao S."/>
            <person name="Al-Babili S."/>
            <person name="Gehring C."/>
            <person name="Roessner U."/>
            <person name="Jung C."/>
            <person name="Murphy K."/>
            <person name="Arold S.T."/>
            <person name="Gojobori T."/>
            <person name="van der Linden C.G."/>
            <person name="van Loo E.N."/>
            <person name="Jellen E.N."/>
            <person name="Maughan P.J."/>
            <person name="Tester M."/>
        </authorList>
    </citation>
    <scope>NUCLEOTIDE SEQUENCE [LARGE SCALE GENOMIC DNA]</scope>
    <source>
        <strain evidence="8">cv. PI 614886</strain>
    </source>
</reference>
<dbReference type="PANTHER" id="PTHR34396">
    <property type="entry name" value="OS03G0264950 PROTEIN-RELATED"/>
    <property type="match status" value="1"/>
</dbReference>
<dbReference type="Pfam" id="PF02892">
    <property type="entry name" value="zf-BED"/>
    <property type="match status" value="1"/>
</dbReference>
<evidence type="ECO:0000259" key="7">
    <source>
        <dbReference type="PROSITE" id="PS50808"/>
    </source>
</evidence>
<dbReference type="SUPFAM" id="SSF56112">
    <property type="entry name" value="Protein kinase-like (PK-like)"/>
    <property type="match status" value="1"/>
</dbReference>
<evidence type="ECO:0000313" key="9">
    <source>
        <dbReference type="Proteomes" id="UP000596660"/>
    </source>
</evidence>
<evidence type="ECO:0000313" key="8">
    <source>
        <dbReference type="EnsemblPlants" id="AUR62031815-RA:cds"/>
    </source>
</evidence>
<evidence type="ECO:0000256" key="5">
    <source>
        <dbReference type="SAM" id="MobiDB-lite"/>
    </source>
</evidence>
<reference evidence="8" key="2">
    <citation type="submission" date="2021-03" db="UniProtKB">
        <authorList>
            <consortium name="EnsemblPlants"/>
        </authorList>
    </citation>
    <scope>IDENTIFICATION</scope>
</reference>
<feature type="region of interest" description="Disordered" evidence="5">
    <location>
        <begin position="133"/>
        <end position="154"/>
    </location>
</feature>
<evidence type="ECO:0000259" key="6">
    <source>
        <dbReference type="PROSITE" id="PS50011"/>
    </source>
</evidence>
<keyword evidence="9" id="KW-1185">Reference proteome</keyword>
<dbReference type="PROSITE" id="PS50808">
    <property type="entry name" value="ZF_BED"/>
    <property type="match status" value="1"/>
</dbReference>
<dbReference type="InterPro" id="IPR020635">
    <property type="entry name" value="Tyr_kinase_cat_dom"/>
</dbReference>
<accession>A0A803MLK3</accession>
<name>A0A803MLK3_CHEQI</name>
<proteinExistence type="predicted"/>
<protein>
    <recommendedName>
        <fullName evidence="10">BED-type domain-containing protein</fullName>
    </recommendedName>
</protein>
<evidence type="ECO:0008006" key="10">
    <source>
        <dbReference type="Google" id="ProtNLM"/>
    </source>
</evidence>
<keyword evidence="1" id="KW-0479">Metal-binding</keyword>
<dbReference type="GO" id="GO:0005524">
    <property type="term" value="F:ATP binding"/>
    <property type="evidence" value="ECO:0007669"/>
    <property type="project" value="InterPro"/>
</dbReference>
<feature type="domain" description="BED-type" evidence="7">
    <location>
        <begin position="158"/>
        <end position="215"/>
    </location>
</feature>
<dbReference type="EnsemblPlants" id="AUR62031815-RA">
    <property type="protein sequence ID" value="AUR62031815-RA:cds"/>
    <property type="gene ID" value="AUR62031815"/>
</dbReference>
<dbReference type="InterPro" id="IPR000719">
    <property type="entry name" value="Prot_kinase_dom"/>
</dbReference>
<dbReference type="SMART" id="SM00614">
    <property type="entry name" value="ZnF_BED"/>
    <property type="match status" value="1"/>
</dbReference>
<dbReference type="InterPro" id="IPR001245">
    <property type="entry name" value="Ser-Thr/Tyr_kinase_cat_dom"/>
</dbReference>